<dbReference type="PANTHER" id="PTHR47510:SF3">
    <property type="entry name" value="ENDO_EXONUCLEASE_PHOSPHATASE DOMAIN-CONTAINING PROTEIN"/>
    <property type="match status" value="1"/>
</dbReference>
<accession>A0ABQ9JYJ7</accession>
<dbReference type="Proteomes" id="UP001162164">
    <property type="component" value="Unassembled WGS sequence"/>
</dbReference>
<name>A0ABQ9JYJ7_9CUCU</name>
<evidence type="ECO:0000313" key="3">
    <source>
        <dbReference type="EMBL" id="KAJ8982402.1"/>
    </source>
</evidence>
<gene>
    <name evidence="3" type="ORF">NQ317_017204</name>
</gene>
<feature type="coiled-coil region" evidence="1">
    <location>
        <begin position="81"/>
        <end position="115"/>
    </location>
</feature>
<evidence type="ECO:0000256" key="1">
    <source>
        <dbReference type="SAM" id="Coils"/>
    </source>
</evidence>
<dbReference type="EMBL" id="JAPWTJ010000125">
    <property type="protein sequence ID" value="KAJ8982402.1"/>
    <property type="molecule type" value="Genomic_DNA"/>
</dbReference>
<organism evidence="3 4">
    <name type="scientific">Molorchus minor</name>
    <dbReference type="NCBI Taxonomy" id="1323400"/>
    <lineage>
        <taxon>Eukaryota</taxon>
        <taxon>Metazoa</taxon>
        <taxon>Ecdysozoa</taxon>
        <taxon>Arthropoda</taxon>
        <taxon>Hexapoda</taxon>
        <taxon>Insecta</taxon>
        <taxon>Pterygota</taxon>
        <taxon>Neoptera</taxon>
        <taxon>Endopterygota</taxon>
        <taxon>Coleoptera</taxon>
        <taxon>Polyphaga</taxon>
        <taxon>Cucujiformia</taxon>
        <taxon>Chrysomeloidea</taxon>
        <taxon>Cerambycidae</taxon>
        <taxon>Lamiinae</taxon>
        <taxon>Monochamini</taxon>
        <taxon>Molorchus</taxon>
    </lineage>
</organism>
<dbReference type="PANTHER" id="PTHR47510">
    <property type="entry name" value="REVERSE TRANSCRIPTASE DOMAIN-CONTAINING PROTEIN"/>
    <property type="match status" value="1"/>
</dbReference>
<reference evidence="3" key="1">
    <citation type="journal article" date="2023" name="Insect Mol. Biol.">
        <title>Genome sequencing provides insights into the evolution of gene families encoding plant cell wall-degrading enzymes in longhorned beetles.</title>
        <authorList>
            <person name="Shin N.R."/>
            <person name="Okamura Y."/>
            <person name="Kirsch R."/>
            <person name="Pauchet Y."/>
        </authorList>
    </citation>
    <scope>NUCLEOTIDE SEQUENCE</scope>
    <source>
        <strain evidence="3">MMC_N1</strain>
    </source>
</reference>
<keyword evidence="1" id="KW-0175">Coiled coil</keyword>
<evidence type="ECO:0000313" key="4">
    <source>
        <dbReference type="Proteomes" id="UP001162164"/>
    </source>
</evidence>
<proteinExistence type="predicted"/>
<dbReference type="Gene3D" id="3.60.10.10">
    <property type="entry name" value="Endonuclease/exonuclease/phosphatase"/>
    <property type="match status" value="1"/>
</dbReference>
<evidence type="ECO:0008006" key="5">
    <source>
        <dbReference type="Google" id="ProtNLM"/>
    </source>
</evidence>
<comment type="caution">
    <text evidence="3">The sequence shown here is derived from an EMBL/GenBank/DDBJ whole genome shotgun (WGS) entry which is preliminary data.</text>
</comment>
<keyword evidence="4" id="KW-1185">Reference proteome</keyword>
<feature type="region of interest" description="Disordered" evidence="2">
    <location>
        <begin position="258"/>
        <end position="279"/>
    </location>
</feature>
<sequence>MYGLESLAMGSSDCLNITRKASVSIKIMGNAAGLRKLGEVSTFIHEAESEIADESEKTFRKNGKAIEASEVRLKNTIEASEVRLLLKIEELNHKIISLENENLLLKNKVEELDRNSRQKNIIIFGLNKKTDEIAPEYICQELKTLLDVNVTASSISNIYSLGKAENSPIKVELVSYMKKREILQHCYRLKGTNITIAHDLTPQQREEHRVLRNYQKKIRENNSGTSYIKRGKIYINNVGYTCEEIGEIEDDVYREQNTGNSAPSTPINATTSKVGENTSEQFTHRPEVIVLTETHQVEDLSIYNIKGYEIIYNDGKYNQNDGTIMYVKNDLEYNYKIINLSEKNRAILLNLMFSGKIIKILSLYKNPPYSVPEFIDSLRNTFIDLNIGNCDYFMVVGDINIDILEKEIHATVVDYLNLMNEMGMVSLINDYTRVTESSKTCLDHIFIKTNTDKELLLPIIIKTTLTDHYCTYLQIVINGKGENKYAPKTNLFKNINYKALGNLLQNESWDTVYNIKGAEPATKEFIQILNKAIQNSTFIVKTKNRKRKVWITNGLIKSINKRDDMYHNLLKNQGDENLKNNYKIYRNKVNKLIKAAKQSYYKNQIKLNSNDNSKLWNIISEISEQKKKVNIKSITVNEEKIYDVAIITNKFNDYYIDVGKKLAEKNSAYKEA</sequence>
<protein>
    <recommendedName>
        <fullName evidence="5">Endonuclease/exonuclease/phosphatase domain-containing protein</fullName>
    </recommendedName>
</protein>
<evidence type="ECO:0000256" key="2">
    <source>
        <dbReference type="SAM" id="MobiDB-lite"/>
    </source>
</evidence>
<dbReference type="SUPFAM" id="SSF56219">
    <property type="entry name" value="DNase I-like"/>
    <property type="match status" value="1"/>
</dbReference>
<dbReference type="InterPro" id="IPR036691">
    <property type="entry name" value="Endo/exonu/phosph_ase_sf"/>
</dbReference>